<name>A0A814F3W9_9BILA</name>
<evidence type="ECO:0000313" key="2">
    <source>
        <dbReference type="Proteomes" id="UP000663879"/>
    </source>
</evidence>
<dbReference type="AlphaFoldDB" id="A0A814F3W9"/>
<dbReference type="Proteomes" id="UP000663879">
    <property type="component" value="Unassembled WGS sequence"/>
</dbReference>
<reference evidence="1" key="1">
    <citation type="submission" date="2021-02" db="EMBL/GenBank/DDBJ databases">
        <authorList>
            <person name="Nowell W R."/>
        </authorList>
    </citation>
    <scope>NUCLEOTIDE SEQUENCE</scope>
    <source>
        <strain evidence="1">Ploen Becks lab</strain>
    </source>
</reference>
<evidence type="ECO:0000313" key="1">
    <source>
        <dbReference type="EMBL" id="CAF0975542.1"/>
    </source>
</evidence>
<proteinExistence type="predicted"/>
<accession>A0A814F3W9</accession>
<organism evidence="1 2">
    <name type="scientific">Brachionus calyciflorus</name>
    <dbReference type="NCBI Taxonomy" id="104777"/>
    <lineage>
        <taxon>Eukaryota</taxon>
        <taxon>Metazoa</taxon>
        <taxon>Spiralia</taxon>
        <taxon>Gnathifera</taxon>
        <taxon>Rotifera</taxon>
        <taxon>Eurotatoria</taxon>
        <taxon>Monogononta</taxon>
        <taxon>Pseudotrocha</taxon>
        <taxon>Ploima</taxon>
        <taxon>Brachionidae</taxon>
        <taxon>Brachionus</taxon>
    </lineage>
</organism>
<dbReference type="EMBL" id="CAJNOC010003272">
    <property type="protein sequence ID" value="CAF0975542.1"/>
    <property type="molecule type" value="Genomic_DNA"/>
</dbReference>
<comment type="caution">
    <text evidence="1">The sequence shown here is derived from an EMBL/GenBank/DDBJ whole genome shotgun (WGS) entry which is preliminary data.</text>
</comment>
<gene>
    <name evidence="1" type="ORF">OXX778_LOCUS15150</name>
</gene>
<protein>
    <submittedName>
        <fullName evidence="1">Uncharacterized protein</fullName>
    </submittedName>
</protein>
<sequence length="315" mass="35530">MSIVRENAIPAVKTVGKELLKSASNVNKFSKENISKENKDDAGRFDTIGSQGDANFVANSGYVKRNKILNSGNGKIELIGRLHYDIFNTDRYLINNVSMNHKLITTRPEFSTLLVRKAKINPLALEKTTAKYPIKRVVVKQHTIGKGVSSKVITNISSTSLPSRVVIGFVKNSAYYGVLDQNSFNFGHFNLTKLNLMVYGQSSPYYKLLEFNFTKNQYIRGYYSLFENIDKPVFATGNDISREDYPKGYSLFAFDLTPDLCSGDQFDIIRTGNLDVGLTFADSLDDSIVVIFCLEYDNLVEINNKFEVSYDYKIK</sequence>
<keyword evidence="2" id="KW-1185">Reference proteome</keyword>